<feature type="transmembrane region" description="Helical" evidence="13">
    <location>
        <begin position="344"/>
        <end position="365"/>
    </location>
</feature>
<dbReference type="GO" id="GO:0016887">
    <property type="term" value="F:ATP hydrolysis activity"/>
    <property type="evidence" value="ECO:0007669"/>
    <property type="project" value="InterPro"/>
</dbReference>
<dbReference type="PANTHER" id="PTHR43394">
    <property type="entry name" value="ATP-DEPENDENT PERMEASE MDL1, MITOCHONDRIAL"/>
    <property type="match status" value="1"/>
</dbReference>
<comment type="similarity">
    <text evidence="2">Belongs to the ABC transporter superfamily. ABCB family. Multidrug resistance exporter (TC 3.A.1.201) subfamily.</text>
</comment>
<keyword evidence="6" id="KW-0677">Repeat</keyword>
<organism evidence="16 17">
    <name type="scientific">Aspergillus sclerotialis</name>
    <dbReference type="NCBI Taxonomy" id="2070753"/>
    <lineage>
        <taxon>Eukaryota</taxon>
        <taxon>Fungi</taxon>
        <taxon>Dikarya</taxon>
        <taxon>Ascomycota</taxon>
        <taxon>Pezizomycotina</taxon>
        <taxon>Eurotiomycetes</taxon>
        <taxon>Eurotiomycetidae</taxon>
        <taxon>Eurotiales</taxon>
        <taxon>Aspergillaceae</taxon>
        <taxon>Aspergillus</taxon>
        <taxon>Aspergillus subgen. Polypaecilum</taxon>
    </lineage>
</organism>
<evidence type="ECO:0000256" key="8">
    <source>
        <dbReference type="ARBA" id="ARBA00022840"/>
    </source>
</evidence>
<dbReference type="FunFam" id="3.40.50.300:FF:000913">
    <property type="entry name" value="ABC multidrug transporter SitT"/>
    <property type="match status" value="1"/>
</dbReference>
<evidence type="ECO:0000256" key="4">
    <source>
        <dbReference type="ARBA" id="ARBA00022475"/>
    </source>
</evidence>
<evidence type="ECO:0000259" key="14">
    <source>
        <dbReference type="PROSITE" id="PS50893"/>
    </source>
</evidence>
<dbReference type="Pfam" id="PF00664">
    <property type="entry name" value="ABC_membrane"/>
    <property type="match status" value="2"/>
</dbReference>
<evidence type="ECO:0000256" key="12">
    <source>
        <dbReference type="SAM" id="MobiDB-lite"/>
    </source>
</evidence>
<dbReference type="InterPro" id="IPR036640">
    <property type="entry name" value="ABC1_TM_sf"/>
</dbReference>
<keyword evidence="8" id="KW-0067">ATP-binding</keyword>
<evidence type="ECO:0000256" key="6">
    <source>
        <dbReference type="ARBA" id="ARBA00022737"/>
    </source>
</evidence>
<accession>A0A3A3A0L2</accession>
<dbReference type="InterPro" id="IPR003593">
    <property type="entry name" value="AAA+_ATPase"/>
</dbReference>
<feature type="region of interest" description="Disordered" evidence="12">
    <location>
        <begin position="1"/>
        <end position="60"/>
    </location>
</feature>
<dbReference type="InterPro" id="IPR039421">
    <property type="entry name" value="Type_1_exporter"/>
</dbReference>
<dbReference type="SUPFAM" id="SSF52540">
    <property type="entry name" value="P-loop containing nucleoside triphosphate hydrolases"/>
    <property type="match status" value="2"/>
</dbReference>
<dbReference type="GO" id="GO:0005886">
    <property type="term" value="C:plasma membrane"/>
    <property type="evidence" value="ECO:0007669"/>
    <property type="project" value="UniProtKB-SubCell"/>
</dbReference>
<comment type="subcellular location">
    <subcellularLocation>
        <location evidence="1">Cell membrane</location>
        <topology evidence="1">Multi-pass membrane protein</topology>
    </subcellularLocation>
</comment>
<dbReference type="SUPFAM" id="SSF90123">
    <property type="entry name" value="ABC transporter transmembrane region"/>
    <property type="match status" value="2"/>
</dbReference>
<evidence type="ECO:0000256" key="7">
    <source>
        <dbReference type="ARBA" id="ARBA00022741"/>
    </source>
</evidence>
<reference evidence="17" key="1">
    <citation type="submission" date="2017-02" db="EMBL/GenBank/DDBJ databases">
        <authorList>
            <person name="Tafer H."/>
            <person name="Lopandic K."/>
        </authorList>
    </citation>
    <scope>NUCLEOTIDE SEQUENCE [LARGE SCALE GENOMIC DNA]</scope>
    <source>
        <strain evidence="17">CBS 366.77</strain>
    </source>
</reference>
<keyword evidence="11" id="KW-0325">Glycoprotein</keyword>
<dbReference type="CDD" id="cd18578">
    <property type="entry name" value="ABC_6TM_Pgp_ABCB1_D2_like"/>
    <property type="match status" value="1"/>
</dbReference>
<name>A0A3A3A0L2_9EURO</name>
<sequence length="1309" mass="143376">MGSSPDNLPMTSTAEKTPGLGEVQSPSQTTGNEEESVVRVADQTDLDGGGNDTKPEEPAPMGNYIRVFAQATGTDRGILTIALLCSIGSGVPLPLMNIVFGSFVGKFNEYFTPGASVSEAEFKSSTNTLSLYIVYLFIGKFVLTYISMFCFRTVGLRISARLRWQYMESLFAQPISTLDQVSVGTVTNTITSLSNSIQQSISDKLAILFQSLALLVAAYIIAFKYSWALTLATSAAIVFMLVVCCFTIPFLTKIQKEVDNADMKHSSIAAEAFAGIRTIVSLGAEATQSRKFALWVEEARKQGQRSSVIIGIQFGALFFAMISSFSLAFWFGLKLYREGHIKDVNTVIVVFFSVMIVVSILGNIASPLMMIPKAASAAGSFFQMIDSKKVDRTGLRDPDASAQVDIVFRDVCFAYPSRPGIDVLKGFNTRLRKGKTTALVGPSGSGKSTIVGLLQRWYELGQSGQKDQGNIYIGDNNINNLDLKWWRSQIGLVQQEPFLFNDTIFNNVSFGLIGTKLEHETDLVKKELVEKACREAFADEFIERLPEGYETVVGETGMKLSGGQRQRIAIARSIVKEPAILILDEATSAIDVRSERIVQAALDRASKNRTTIVIAHRLSTIKNADHIVVLKSGLDVEQGTHEGLLEIEDGVYSGLVNAQKLEILAEDEPRTGEIADDLKEEDQSIKTGLHEQDQDEGKGKTNKSRGFFGSIGVLLYEQRAHWPMYLLAVVGAAGAGSTYPLQSWLFAKLIRVFQFTGQKLADAANFWSLMFFILSLGVGVCYCIMGYSANTLSVEFTSSYRTEYFHNIIAKPIPFFDLNENASGSLVSRLATDPKQIQESIGINGAFPVISIFSMLGCIAIAFSFGWKLSLVTVFAALPCIFLAAFMRIRYELQFESMNAEVYSGSSQFAAEAIDAFRTVASLTMEDSILDRYSSLLKKQQNKAFRKAWFACLVFAFSDSVELCAMALTFWYGSRLLASGEYAPTSFFVIFMSIIQGGQSAGQFFSFGPNIAQATASANRIMNYRPNPIAEDSDAKGSGTSIGLKPLHRPDSQSGASIQFRDVAFRYPSQDTPLFTGLNVSIKGGQFVAFVGASGCGKTTTISLLERFYNPSQGAILFDDQDISTIEPSSYRKFLSLVSQEPRLFDGSIRENITLGLSTSEYTEDELIEACKAAEIHDFITSLPDGYSTELGVKAQTALSGGQRQRLCIARALLRKPSLLLLDEATSSLDSQSEKLVQGALERLAGKRSMTIIAVAHRLATIQKADVIFVFGEGGVGQASRIVEQGTHLELLRKKGTYWQMCQENALDR</sequence>
<evidence type="ECO:0000259" key="15">
    <source>
        <dbReference type="PROSITE" id="PS50929"/>
    </source>
</evidence>
<keyword evidence="17" id="KW-1185">Reference proteome</keyword>
<feature type="domain" description="ABC transmembrane type-1" evidence="15">
    <location>
        <begin position="726"/>
        <end position="1013"/>
    </location>
</feature>
<feature type="transmembrane region" description="Helical" evidence="13">
    <location>
        <begin position="724"/>
        <end position="746"/>
    </location>
</feature>
<comment type="caution">
    <text evidence="16">The sequence shown here is derived from an EMBL/GenBank/DDBJ whole genome shotgun (WGS) entry which is preliminary data.</text>
</comment>
<dbReference type="PROSITE" id="PS50929">
    <property type="entry name" value="ABC_TM1F"/>
    <property type="match status" value="2"/>
</dbReference>
<feature type="domain" description="ABC transporter" evidence="14">
    <location>
        <begin position="406"/>
        <end position="657"/>
    </location>
</feature>
<keyword evidence="9 13" id="KW-1133">Transmembrane helix</keyword>
<dbReference type="GO" id="GO:0005743">
    <property type="term" value="C:mitochondrial inner membrane"/>
    <property type="evidence" value="ECO:0007669"/>
    <property type="project" value="TreeGrafter"/>
</dbReference>
<feature type="domain" description="ABC transmembrane type-1" evidence="15">
    <location>
        <begin position="81"/>
        <end position="380"/>
    </location>
</feature>
<keyword evidence="10 13" id="KW-0472">Membrane</keyword>
<feature type="compositionally biased region" description="Polar residues" evidence="12">
    <location>
        <begin position="1"/>
        <end position="15"/>
    </location>
</feature>
<evidence type="ECO:0000256" key="10">
    <source>
        <dbReference type="ARBA" id="ARBA00023136"/>
    </source>
</evidence>
<dbReference type="Proteomes" id="UP000266188">
    <property type="component" value="Unassembled WGS sequence"/>
</dbReference>
<dbReference type="PANTHER" id="PTHR43394:SF11">
    <property type="entry name" value="ATP-BINDING CASSETTE TRANSPORTER"/>
    <property type="match status" value="1"/>
</dbReference>
<dbReference type="STRING" id="2070753.A0A3A3A0L2"/>
<evidence type="ECO:0000256" key="2">
    <source>
        <dbReference type="ARBA" id="ARBA00007577"/>
    </source>
</evidence>
<evidence type="ECO:0000256" key="3">
    <source>
        <dbReference type="ARBA" id="ARBA00022448"/>
    </source>
</evidence>
<evidence type="ECO:0000256" key="5">
    <source>
        <dbReference type="ARBA" id="ARBA00022692"/>
    </source>
</evidence>
<dbReference type="InterPro" id="IPR017871">
    <property type="entry name" value="ABC_transporter-like_CS"/>
</dbReference>
<dbReference type="InterPro" id="IPR027417">
    <property type="entry name" value="P-loop_NTPase"/>
</dbReference>
<feature type="transmembrane region" description="Helical" evidence="13">
    <location>
        <begin position="205"/>
        <end position="222"/>
    </location>
</feature>
<feature type="transmembrane region" description="Helical" evidence="13">
    <location>
        <begin position="228"/>
        <end position="251"/>
    </location>
</feature>
<protein>
    <submittedName>
        <fullName evidence="16">Multidrug resistance protein</fullName>
    </submittedName>
</protein>
<dbReference type="OrthoDB" id="6500128at2759"/>
<feature type="transmembrane region" description="Helical" evidence="13">
    <location>
        <begin position="766"/>
        <end position="785"/>
    </location>
</feature>
<dbReference type="EMBL" id="MVGC01000055">
    <property type="protein sequence ID" value="RJE25184.1"/>
    <property type="molecule type" value="Genomic_DNA"/>
</dbReference>
<evidence type="ECO:0000256" key="9">
    <source>
        <dbReference type="ARBA" id="ARBA00022989"/>
    </source>
</evidence>
<dbReference type="FunFam" id="1.20.1560.10:FF:000057">
    <property type="entry name" value="ABC multidrug transporter SitT"/>
    <property type="match status" value="1"/>
</dbReference>
<evidence type="ECO:0000313" key="17">
    <source>
        <dbReference type="Proteomes" id="UP000266188"/>
    </source>
</evidence>
<feature type="transmembrane region" description="Helical" evidence="13">
    <location>
        <begin position="948"/>
        <end position="972"/>
    </location>
</feature>
<dbReference type="InterPro" id="IPR003439">
    <property type="entry name" value="ABC_transporter-like_ATP-bd"/>
</dbReference>
<feature type="transmembrane region" description="Helical" evidence="13">
    <location>
        <begin position="845"/>
        <end position="865"/>
    </location>
</feature>
<dbReference type="CDD" id="cd18577">
    <property type="entry name" value="ABC_6TM_Pgp_ABCB1_D1_like"/>
    <property type="match status" value="1"/>
</dbReference>
<dbReference type="GO" id="GO:0005524">
    <property type="term" value="F:ATP binding"/>
    <property type="evidence" value="ECO:0007669"/>
    <property type="project" value="UniProtKB-KW"/>
</dbReference>
<dbReference type="SMART" id="SM00382">
    <property type="entry name" value="AAA"/>
    <property type="match status" value="2"/>
</dbReference>
<dbReference type="Gene3D" id="1.20.1560.10">
    <property type="entry name" value="ABC transporter type 1, transmembrane domain"/>
    <property type="match status" value="1"/>
</dbReference>
<feature type="transmembrane region" description="Helical" evidence="13">
    <location>
        <begin position="308"/>
        <end position="332"/>
    </location>
</feature>
<evidence type="ECO:0000313" key="16">
    <source>
        <dbReference type="EMBL" id="RJE25184.1"/>
    </source>
</evidence>
<proteinExistence type="inferred from homology"/>
<gene>
    <name evidence="16" type="ORF">PHISCL_02458</name>
</gene>
<keyword evidence="7" id="KW-0547">Nucleotide-binding</keyword>
<dbReference type="GO" id="GO:0090374">
    <property type="term" value="P:oligopeptide export from mitochondrion"/>
    <property type="evidence" value="ECO:0007669"/>
    <property type="project" value="TreeGrafter"/>
</dbReference>
<evidence type="ECO:0000256" key="1">
    <source>
        <dbReference type="ARBA" id="ARBA00004651"/>
    </source>
</evidence>
<feature type="region of interest" description="Disordered" evidence="12">
    <location>
        <begin position="1028"/>
        <end position="1054"/>
    </location>
</feature>
<keyword evidence="4" id="KW-1003">Cell membrane</keyword>
<dbReference type="Gene3D" id="3.40.50.300">
    <property type="entry name" value="P-loop containing nucleotide triphosphate hydrolases"/>
    <property type="match status" value="2"/>
</dbReference>
<keyword evidence="5 13" id="KW-0812">Transmembrane</keyword>
<dbReference type="InterPro" id="IPR011527">
    <property type="entry name" value="ABC1_TM_dom"/>
</dbReference>
<feature type="transmembrane region" description="Helical" evidence="13">
    <location>
        <begin position="132"/>
        <end position="154"/>
    </location>
</feature>
<dbReference type="Pfam" id="PF00005">
    <property type="entry name" value="ABC_tran"/>
    <property type="match status" value="2"/>
</dbReference>
<dbReference type="FunFam" id="3.40.50.300:FF:001530">
    <property type="entry name" value="ABC multidrug transporter (Eurofung)"/>
    <property type="match status" value="1"/>
</dbReference>
<feature type="transmembrane region" description="Helical" evidence="13">
    <location>
        <begin position="871"/>
        <end position="889"/>
    </location>
</feature>
<dbReference type="GO" id="GO:0015421">
    <property type="term" value="F:ABC-type oligopeptide transporter activity"/>
    <property type="evidence" value="ECO:0007669"/>
    <property type="project" value="TreeGrafter"/>
</dbReference>
<evidence type="ECO:0000256" key="11">
    <source>
        <dbReference type="ARBA" id="ARBA00023180"/>
    </source>
</evidence>
<feature type="transmembrane region" description="Helical" evidence="13">
    <location>
        <begin position="78"/>
        <end position="100"/>
    </location>
</feature>
<dbReference type="PROSITE" id="PS50893">
    <property type="entry name" value="ABC_TRANSPORTER_2"/>
    <property type="match status" value="2"/>
</dbReference>
<dbReference type="PROSITE" id="PS00211">
    <property type="entry name" value="ABC_TRANSPORTER_1"/>
    <property type="match status" value="2"/>
</dbReference>
<evidence type="ECO:0000256" key="13">
    <source>
        <dbReference type="SAM" id="Phobius"/>
    </source>
</evidence>
<feature type="domain" description="ABC transporter" evidence="14">
    <location>
        <begin position="1058"/>
        <end position="1304"/>
    </location>
</feature>
<keyword evidence="3" id="KW-0813">Transport</keyword>